<dbReference type="AlphaFoldDB" id="A0A9N9SGM7"/>
<dbReference type="GO" id="GO:0098599">
    <property type="term" value="F:palmitoyl hydrolase activity"/>
    <property type="evidence" value="ECO:0007669"/>
    <property type="project" value="InterPro"/>
</dbReference>
<keyword evidence="1" id="KW-0175">Coiled coil</keyword>
<keyword evidence="4" id="KW-1185">Reference proteome</keyword>
<name>A0A9N9SGM7_PHACE</name>
<feature type="coiled-coil region" evidence="1">
    <location>
        <begin position="188"/>
        <end position="215"/>
    </location>
</feature>
<reference evidence="3" key="2">
    <citation type="submission" date="2022-10" db="EMBL/GenBank/DDBJ databases">
        <authorList>
            <consortium name="ENA_rothamsted_submissions"/>
            <consortium name="culmorum"/>
            <person name="King R."/>
        </authorList>
    </citation>
    <scope>NUCLEOTIDE SEQUENCE</scope>
</reference>
<protein>
    <submittedName>
        <fullName evidence="3">Uncharacterized protein</fullName>
    </submittedName>
</protein>
<evidence type="ECO:0000313" key="3">
    <source>
        <dbReference type="EMBL" id="CAG9818861.1"/>
    </source>
</evidence>
<evidence type="ECO:0000256" key="1">
    <source>
        <dbReference type="SAM" id="Coils"/>
    </source>
</evidence>
<feature type="compositionally biased region" description="Low complexity" evidence="2">
    <location>
        <begin position="31"/>
        <end position="50"/>
    </location>
</feature>
<evidence type="ECO:0000256" key="2">
    <source>
        <dbReference type="SAM" id="MobiDB-lite"/>
    </source>
</evidence>
<sequence>MGKQSRKRHLASKDKKEIKRKLRQLEERLRSYSSKSSESESTSDLSSISSDARDTCCFPFSLGALQEKLNASLPGVHMLSIRIGNNIIEDMENGYFKHPDEQIKEACDIVEADQLLHDGFNAIGLSQGSQFFGVSVAEIDDLTKGKTEFKCIQCKGSPNDDGDAAFFDAIENISIDKKVDIHVFNYIVKQKDIMINDLRNQIDILNNQIVLLNERNNDMMRHSTGPSDKKPRDDKKPLEDKNNLIQIKATLPDSVAKPPNFQEISGKLVANAIAHAETQEKCHKYITLNGTTESHDVTTEAPINVESHPPWQTVIRKRPNKSRQVITGNNTTNSSVKGVPKLASLHVYRIDKNSTAESLKLLLKDHFPEVVCESITPKYPDLYTSYKVRILESNFRRAMDPAIWPYGACVSRFLEMRKPRPHPS</sequence>
<dbReference type="Proteomes" id="UP001153737">
    <property type="component" value="Chromosome 2"/>
</dbReference>
<feature type="region of interest" description="Disordered" evidence="2">
    <location>
        <begin position="29"/>
        <end position="50"/>
    </location>
</feature>
<dbReference type="Gene3D" id="3.40.50.1820">
    <property type="entry name" value="alpha/beta hydrolase"/>
    <property type="match status" value="1"/>
</dbReference>
<dbReference type="InterPro" id="IPR002472">
    <property type="entry name" value="Palm_thioest"/>
</dbReference>
<feature type="region of interest" description="Disordered" evidence="2">
    <location>
        <begin position="216"/>
        <end position="238"/>
    </location>
</feature>
<reference evidence="3" key="1">
    <citation type="submission" date="2022-01" db="EMBL/GenBank/DDBJ databases">
        <authorList>
            <person name="King R."/>
        </authorList>
    </citation>
    <scope>NUCLEOTIDE SEQUENCE</scope>
</reference>
<dbReference type="InterPro" id="IPR029058">
    <property type="entry name" value="AB_hydrolase_fold"/>
</dbReference>
<dbReference type="SUPFAM" id="SSF53474">
    <property type="entry name" value="alpha/beta-Hydrolases"/>
    <property type="match status" value="1"/>
</dbReference>
<accession>A0A9N9SGM7</accession>
<dbReference type="Pfam" id="PF02089">
    <property type="entry name" value="Palm_thioest"/>
    <property type="match status" value="1"/>
</dbReference>
<dbReference type="EMBL" id="OU896708">
    <property type="protein sequence ID" value="CAG9818861.1"/>
    <property type="molecule type" value="Genomic_DNA"/>
</dbReference>
<proteinExistence type="predicted"/>
<dbReference type="OrthoDB" id="10263094at2759"/>
<dbReference type="PRINTS" id="PR00414">
    <property type="entry name" value="PPTHIESTRASE"/>
</dbReference>
<evidence type="ECO:0000313" key="4">
    <source>
        <dbReference type="Proteomes" id="UP001153737"/>
    </source>
</evidence>
<feature type="compositionally biased region" description="Basic residues" evidence="2">
    <location>
        <begin position="1"/>
        <end position="10"/>
    </location>
</feature>
<gene>
    <name evidence="3" type="ORF">PHAECO_LOCUS6716</name>
</gene>
<organism evidence="3 4">
    <name type="scientific">Phaedon cochleariae</name>
    <name type="common">Mustard beetle</name>
    <dbReference type="NCBI Taxonomy" id="80249"/>
    <lineage>
        <taxon>Eukaryota</taxon>
        <taxon>Metazoa</taxon>
        <taxon>Ecdysozoa</taxon>
        <taxon>Arthropoda</taxon>
        <taxon>Hexapoda</taxon>
        <taxon>Insecta</taxon>
        <taxon>Pterygota</taxon>
        <taxon>Neoptera</taxon>
        <taxon>Endopterygota</taxon>
        <taxon>Coleoptera</taxon>
        <taxon>Polyphaga</taxon>
        <taxon>Cucujiformia</taxon>
        <taxon>Chrysomeloidea</taxon>
        <taxon>Chrysomelidae</taxon>
        <taxon>Chrysomelinae</taxon>
        <taxon>Chrysomelini</taxon>
        <taxon>Phaedon</taxon>
    </lineage>
</organism>
<feature type="region of interest" description="Disordered" evidence="2">
    <location>
        <begin position="1"/>
        <end position="20"/>
    </location>
</feature>
<feature type="compositionally biased region" description="Basic and acidic residues" evidence="2">
    <location>
        <begin position="11"/>
        <end position="20"/>
    </location>
</feature>